<name>A0A4R7JZK6_9GAMM</name>
<dbReference type="InterPro" id="IPR036412">
    <property type="entry name" value="HAD-like_sf"/>
</dbReference>
<dbReference type="InterPro" id="IPR006439">
    <property type="entry name" value="HAD-SF_hydro_IA"/>
</dbReference>
<dbReference type="OrthoDB" id="9773910at2"/>
<protein>
    <submittedName>
        <fullName evidence="1">Putative hydrolase of the HAD superfamily</fullName>
    </submittedName>
</protein>
<accession>A0A4R7JZK6</accession>
<gene>
    <name evidence="1" type="ORF">DES49_0079</name>
</gene>
<dbReference type="InterPro" id="IPR041492">
    <property type="entry name" value="HAD_2"/>
</dbReference>
<dbReference type="EMBL" id="SOAX01000001">
    <property type="protein sequence ID" value="TDT43980.1"/>
    <property type="molecule type" value="Genomic_DNA"/>
</dbReference>
<dbReference type="PANTHER" id="PTHR43434:SF3">
    <property type="entry name" value="GMP_IMP NUCLEOTIDASE YRFG"/>
    <property type="match status" value="1"/>
</dbReference>
<dbReference type="GO" id="GO:0008967">
    <property type="term" value="F:phosphoglycolate phosphatase activity"/>
    <property type="evidence" value="ECO:0007669"/>
    <property type="project" value="TreeGrafter"/>
</dbReference>
<dbReference type="SFLD" id="SFLDG01129">
    <property type="entry name" value="C1.5:_HAD__Beta-PGM__Phosphata"/>
    <property type="match status" value="1"/>
</dbReference>
<dbReference type="Proteomes" id="UP000295830">
    <property type="component" value="Unassembled WGS sequence"/>
</dbReference>
<dbReference type="CDD" id="cd01427">
    <property type="entry name" value="HAD_like"/>
    <property type="match status" value="1"/>
</dbReference>
<reference evidence="1 2" key="1">
    <citation type="submission" date="2019-03" db="EMBL/GenBank/DDBJ databases">
        <title>Genomic Encyclopedia of Type Strains, Phase IV (KMG-IV): sequencing the most valuable type-strain genomes for metagenomic binning, comparative biology and taxonomic classification.</title>
        <authorList>
            <person name="Goeker M."/>
        </authorList>
    </citation>
    <scope>NUCLEOTIDE SEQUENCE [LARGE SCALE GENOMIC DNA]</scope>
    <source>
        <strain evidence="1 2">DSM 15505</strain>
    </source>
</reference>
<dbReference type="NCBIfam" id="NF011564">
    <property type="entry name" value="PRK14988.1"/>
    <property type="match status" value="1"/>
</dbReference>
<dbReference type="Gene3D" id="3.40.50.1000">
    <property type="entry name" value="HAD superfamily/HAD-like"/>
    <property type="match status" value="1"/>
</dbReference>
<dbReference type="SFLD" id="SFLDS00003">
    <property type="entry name" value="Haloacid_Dehalogenase"/>
    <property type="match status" value="1"/>
</dbReference>
<dbReference type="InterPro" id="IPR050155">
    <property type="entry name" value="HAD-like_hydrolase_sf"/>
</dbReference>
<dbReference type="AlphaFoldDB" id="A0A4R7JZK6"/>
<dbReference type="PANTHER" id="PTHR43434">
    <property type="entry name" value="PHOSPHOGLYCOLATE PHOSPHATASE"/>
    <property type="match status" value="1"/>
</dbReference>
<proteinExistence type="predicted"/>
<dbReference type="Pfam" id="PF13419">
    <property type="entry name" value="HAD_2"/>
    <property type="match status" value="1"/>
</dbReference>
<dbReference type="InterPro" id="IPR023214">
    <property type="entry name" value="HAD_sf"/>
</dbReference>
<evidence type="ECO:0000313" key="1">
    <source>
        <dbReference type="EMBL" id="TDT43980.1"/>
    </source>
</evidence>
<organism evidence="1 2">
    <name type="scientific">Halospina denitrificans</name>
    <dbReference type="NCBI Taxonomy" id="332522"/>
    <lineage>
        <taxon>Bacteria</taxon>
        <taxon>Pseudomonadati</taxon>
        <taxon>Pseudomonadota</taxon>
        <taxon>Gammaproteobacteria</taxon>
        <taxon>Halospina</taxon>
    </lineage>
</organism>
<dbReference type="GO" id="GO:0005829">
    <property type="term" value="C:cytosol"/>
    <property type="evidence" value="ECO:0007669"/>
    <property type="project" value="TreeGrafter"/>
</dbReference>
<dbReference type="RefSeq" id="WP_133734416.1">
    <property type="nucleotide sequence ID" value="NZ_SOAX01000001.1"/>
</dbReference>
<keyword evidence="2" id="KW-1185">Reference proteome</keyword>
<dbReference type="GO" id="GO:0006281">
    <property type="term" value="P:DNA repair"/>
    <property type="evidence" value="ECO:0007669"/>
    <property type="project" value="TreeGrafter"/>
</dbReference>
<sequence>MIDWNQIRTVLLDMDGTLLDLHYDTYFWLTHLPTRYAEVRGLPHEKARDEIHRTIQGLRGSLDWYCLDYWSNRLDMDVGALKSEVQERIGFRAGAQHFLRELRDSHRRVVIVTNAHQTGLDLKIHRTGLDQWVDTIHTTHSFGRPKEDPAFWPELQAQEPFEPEQSLLIDDNHAALRAAETFGIRHLVSVRTPDSQQPPIPGAHWPAVEHFDELLPIGTPEPLY</sequence>
<dbReference type="SUPFAM" id="SSF56784">
    <property type="entry name" value="HAD-like"/>
    <property type="match status" value="1"/>
</dbReference>
<evidence type="ECO:0000313" key="2">
    <source>
        <dbReference type="Proteomes" id="UP000295830"/>
    </source>
</evidence>
<comment type="caution">
    <text evidence="1">The sequence shown here is derived from an EMBL/GenBank/DDBJ whole genome shotgun (WGS) entry which is preliminary data.</text>
</comment>
<keyword evidence="1" id="KW-0378">Hydrolase</keyword>
<dbReference type="NCBIfam" id="TIGR01509">
    <property type="entry name" value="HAD-SF-IA-v3"/>
    <property type="match status" value="1"/>
</dbReference>